<dbReference type="InterPro" id="IPR020903">
    <property type="entry name" value="ENaC_CS"/>
</dbReference>
<comment type="subcellular location">
    <subcellularLocation>
        <location evidence="1">Membrane</location>
        <topology evidence="1">Multi-pass membrane protein</topology>
    </subcellularLocation>
</comment>
<dbReference type="eggNOG" id="KOG4294">
    <property type="taxonomic scope" value="Eukaryota"/>
</dbReference>
<dbReference type="EMBL" id="KQ971362">
    <property type="protein sequence ID" value="EFA07961.1"/>
    <property type="molecule type" value="Genomic_DNA"/>
</dbReference>
<keyword evidence="3 12" id="KW-0813">Transport</keyword>
<dbReference type="InParanoid" id="D6WXM8"/>
<feature type="transmembrane region" description="Helical" evidence="13">
    <location>
        <begin position="49"/>
        <end position="67"/>
    </location>
</feature>
<dbReference type="Gene3D" id="1.10.287.820">
    <property type="entry name" value="Acid-sensing ion channel domain"/>
    <property type="match status" value="1"/>
</dbReference>
<dbReference type="PROSITE" id="PS01206">
    <property type="entry name" value="ASC"/>
    <property type="match status" value="1"/>
</dbReference>
<dbReference type="GO" id="GO:0015280">
    <property type="term" value="F:ligand-gated sodium channel activity"/>
    <property type="evidence" value="ECO:0000318"/>
    <property type="project" value="GO_Central"/>
</dbReference>
<evidence type="ECO:0000256" key="9">
    <source>
        <dbReference type="ARBA" id="ARBA00023136"/>
    </source>
</evidence>
<dbReference type="Gene3D" id="1.10.287.770">
    <property type="entry name" value="YojJ-like"/>
    <property type="match status" value="1"/>
</dbReference>
<keyword evidence="10 12" id="KW-0739">Sodium transport</keyword>
<accession>D6WXM8</accession>
<dbReference type="HOGENOM" id="CLU_024950_1_1_1"/>
<keyword evidence="5 12" id="KW-0812">Transmembrane</keyword>
<evidence type="ECO:0000256" key="1">
    <source>
        <dbReference type="ARBA" id="ARBA00004141"/>
    </source>
</evidence>
<dbReference type="InterPro" id="IPR001873">
    <property type="entry name" value="ENaC"/>
</dbReference>
<feature type="transmembrane region" description="Helical" evidence="13">
    <location>
        <begin position="480"/>
        <end position="502"/>
    </location>
</feature>
<protein>
    <submittedName>
        <fullName evidence="14">Pickpocket protein 28-like Protein</fullName>
    </submittedName>
</protein>
<dbReference type="OMA" id="EVAASHM"/>
<evidence type="ECO:0000256" key="12">
    <source>
        <dbReference type="RuleBase" id="RU000679"/>
    </source>
</evidence>
<name>D6WXM8_TRICA</name>
<dbReference type="PANTHER" id="PTHR11690">
    <property type="entry name" value="AMILORIDE-SENSITIVE SODIUM CHANNEL-RELATED"/>
    <property type="match status" value="1"/>
</dbReference>
<keyword evidence="11 12" id="KW-0407">Ion channel</keyword>
<keyword evidence="8 12" id="KW-0406">Ion transport</keyword>
<dbReference type="PANTHER" id="PTHR11690:SF288">
    <property type="entry name" value="AMILORIDE-SENSITIVE NA+ CHANNEL-RELATED"/>
    <property type="match status" value="1"/>
</dbReference>
<evidence type="ECO:0000313" key="15">
    <source>
        <dbReference type="Proteomes" id="UP000007266"/>
    </source>
</evidence>
<proteinExistence type="inferred from homology"/>
<dbReference type="GO" id="GO:0035725">
    <property type="term" value="P:sodium ion transmembrane transport"/>
    <property type="evidence" value="ECO:0000318"/>
    <property type="project" value="GO_Central"/>
</dbReference>
<keyword evidence="6 13" id="KW-1133">Transmembrane helix</keyword>
<evidence type="ECO:0000256" key="6">
    <source>
        <dbReference type="ARBA" id="ARBA00022989"/>
    </source>
</evidence>
<organism evidence="14 15">
    <name type="scientific">Tribolium castaneum</name>
    <name type="common">Red flour beetle</name>
    <dbReference type="NCBI Taxonomy" id="7070"/>
    <lineage>
        <taxon>Eukaryota</taxon>
        <taxon>Metazoa</taxon>
        <taxon>Ecdysozoa</taxon>
        <taxon>Arthropoda</taxon>
        <taxon>Hexapoda</taxon>
        <taxon>Insecta</taxon>
        <taxon>Pterygota</taxon>
        <taxon>Neoptera</taxon>
        <taxon>Endopterygota</taxon>
        <taxon>Coleoptera</taxon>
        <taxon>Polyphaga</taxon>
        <taxon>Cucujiformia</taxon>
        <taxon>Tenebrionidae</taxon>
        <taxon>Tenebrionidae incertae sedis</taxon>
        <taxon>Tribolium</taxon>
    </lineage>
</organism>
<evidence type="ECO:0000313" key="14">
    <source>
        <dbReference type="EMBL" id="EFA07961.1"/>
    </source>
</evidence>
<reference evidence="14 15" key="2">
    <citation type="journal article" date="2010" name="Nucleic Acids Res.">
        <title>BeetleBase in 2010: revisions to provide comprehensive genomic information for Tribolium castaneum.</title>
        <authorList>
            <person name="Kim H.S."/>
            <person name="Murphy T."/>
            <person name="Xia J."/>
            <person name="Caragea D."/>
            <person name="Park Y."/>
            <person name="Beeman R.W."/>
            <person name="Lorenzen M.D."/>
            <person name="Butcher S."/>
            <person name="Manak J.R."/>
            <person name="Brown S.J."/>
        </authorList>
    </citation>
    <scope>GENOME REANNOTATION</scope>
    <source>
        <strain evidence="14 15">Georgia GA2</strain>
    </source>
</reference>
<dbReference type="Proteomes" id="UP000007266">
    <property type="component" value="Linkage group 8"/>
</dbReference>
<reference evidence="14 15" key="1">
    <citation type="journal article" date="2008" name="Nature">
        <title>The genome of the model beetle and pest Tribolium castaneum.</title>
        <authorList>
            <consortium name="Tribolium Genome Sequencing Consortium"/>
            <person name="Richards S."/>
            <person name="Gibbs R.A."/>
            <person name="Weinstock G.M."/>
            <person name="Brown S.J."/>
            <person name="Denell R."/>
            <person name="Beeman R.W."/>
            <person name="Gibbs R."/>
            <person name="Beeman R.W."/>
            <person name="Brown S.J."/>
            <person name="Bucher G."/>
            <person name="Friedrich M."/>
            <person name="Grimmelikhuijzen C.J."/>
            <person name="Klingler M."/>
            <person name="Lorenzen M."/>
            <person name="Richards S."/>
            <person name="Roth S."/>
            <person name="Schroder R."/>
            <person name="Tautz D."/>
            <person name="Zdobnov E.M."/>
            <person name="Muzny D."/>
            <person name="Gibbs R.A."/>
            <person name="Weinstock G.M."/>
            <person name="Attaway T."/>
            <person name="Bell S."/>
            <person name="Buhay C.J."/>
            <person name="Chandrabose M.N."/>
            <person name="Chavez D."/>
            <person name="Clerk-Blankenburg K.P."/>
            <person name="Cree A."/>
            <person name="Dao M."/>
            <person name="Davis C."/>
            <person name="Chacko J."/>
            <person name="Dinh H."/>
            <person name="Dugan-Rocha S."/>
            <person name="Fowler G."/>
            <person name="Garner T.T."/>
            <person name="Garnes J."/>
            <person name="Gnirke A."/>
            <person name="Hawes A."/>
            <person name="Hernandez J."/>
            <person name="Hines S."/>
            <person name="Holder M."/>
            <person name="Hume J."/>
            <person name="Jhangiani S.N."/>
            <person name="Joshi V."/>
            <person name="Khan Z.M."/>
            <person name="Jackson L."/>
            <person name="Kovar C."/>
            <person name="Kowis A."/>
            <person name="Lee S."/>
            <person name="Lewis L.R."/>
            <person name="Margolis J."/>
            <person name="Morgan M."/>
            <person name="Nazareth L.V."/>
            <person name="Nguyen N."/>
            <person name="Okwuonu G."/>
            <person name="Parker D."/>
            <person name="Richards S."/>
            <person name="Ruiz S.J."/>
            <person name="Santibanez J."/>
            <person name="Savard J."/>
            <person name="Scherer S.E."/>
            <person name="Schneider B."/>
            <person name="Sodergren E."/>
            <person name="Tautz D."/>
            <person name="Vattahil S."/>
            <person name="Villasana D."/>
            <person name="White C.S."/>
            <person name="Wright R."/>
            <person name="Park Y."/>
            <person name="Beeman R.W."/>
            <person name="Lord J."/>
            <person name="Oppert B."/>
            <person name="Lorenzen M."/>
            <person name="Brown S."/>
            <person name="Wang L."/>
            <person name="Savard J."/>
            <person name="Tautz D."/>
            <person name="Richards S."/>
            <person name="Weinstock G."/>
            <person name="Gibbs R.A."/>
            <person name="Liu Y."/>
            <person name="Worley K."/>
            <person name="Weinstock G."/>
            <person name="Elsik C.G."/>
            <person name="Reese J.T."/>
            <person name="Elhaik E."/>
            <person name="Landan G."/>
            <person name="Graur D."/>
            <person name="Arensburger P."/>
            <person name="Atkinson P."/>
            <person name="Beeman R.W."/>
            <person name="Beidler J."/>
            <person name="Brown S.J."/>
            <person name="Demuth J.P."/>
            <person name="Drury D.W."/>
            <person name="Du Y.Z."/>
            <person name="Fujiwara H."/>
            <person name="Lorenzen M."/>
            <person name="Maselli V."/>
            <person name="Osanai M."/>
            <person name="Park Y."/>
            <person name="Robertson H.M."/>
            <person name="Tu Z."/>
            <person name="Wang J.J."/>
            <person name="Wang S."/>
            <person name="Richards S."/>
            <person name="Song H."/>
            <person name="Zhang L."/>
            <person name="Sodergren E."/>
            <person name="Werner D."/>
            <person name="Stanke M."/>
            <person name="Morgenstern B."/>
            <person name="Solovyev V."/>
            <person name="Kosarev P."/>
            <person name="Brown G."/>
            <person name="Chen H.C."/>
            <person name="Ermolaeva O."/>
            <person name="Hlavina W."/>
            <person name="Kapustin Y."/>
            <person name="Kiryutin B."/>
            <person name="Kitts P."/>
            <person name="Maglott D."/>
            <person name="Pruitt K."/>
            <person name="Sapojnikov V."/>
            <person name="Souvorov A."/>
            <person name="Mackey A.J."/>
            <person name="Waterhouse R.M."/>
            <person name="Wyder S."/>
            <person name="Zdobnov E.M."/>
            <person name="Zdobnov E.M."/>
            <person name="Wyder S."/>
            <person name="Kriventseva E.V."/>
            <person name="Kadowaki T."/>
            <person name="Bork P."/>
            <person name="Aranda M."/>
            <person name="Bao R."/>
            <person name="Beermann A."/>
            <person name="Berns N."/>
            <person name="Bolognesi R."/>
            <person name="Bonneton F."/>
            <person name="Bopp D."/>
            <person name="Brown S.J."/>
            <person name="Bucher G."/>
            <person name="Butts T."/>
            <person name="Chaumot A."/>
            <person name="Denell R.E."/>
            <person name="Ferrier D.E."/>
            <person name="Friedrich M."/>
            <person name="Gordon C.M."/>
            <person name="Jindra M."/>
            <person name="Klingler M."/>
            <person name="Lan Q."/>
            <person name="Lattorff H.M."/>
            <person name="Laudet V."/>
            <person name="von Levetsow C."/>
            <person name="Liu Z."/>
            <person name="Lutz R."/>
            <person name="Lynch J.A."/>
            <person name="da Fonseca R.N."/>
            <person name="Posnien N."/>
            <person name="Reuter R."/>
            <person name="Roth S."/>
            <person name="Savard J."/>
            <person name="Schinko J.B."/>
            <person name="Schmitt C."/>
            <person name="Schoppmeier M."/>
            <person name="Schroder R."/>
            <person name="Shippy T.D."/>
            <person name="Simonnet F."/>
            <person name="Marques-Souza H."/>
            <person name="Tautz D."/>
            <person name="Tomoyasu Y."/>
            <person name="Trauner J."/>
            <person name="Van der Zee M."/>
            <person name="Vervoort M."/>
            <person name="Wittkopp N."/>
            <person name="Wimmer E.A."/>
            <person name="Yang X."/>
            <person name="Jones A.K."/>
            <person name="Sattelle D.B."/>
            <person name="Ebert P.R."/>
            <person name="Nelson D."/>
            <person name="Scott J.G."/>
            <person name="Beeman R.W."/>
            <person name="Muthukrishnan S."/>
            <person name="Kramer K.J."/>
            <person name="Arakane Y."/>
            <person name="Beeman R.W."/>
            <person name="Zhu Q."/>
            <person name="Hogenkamp D."/>
            <person name="Dixit R."/>
            <person name="Oppert B."/>
            <person name="Jiang H."/>
            <person name="Zou Z."/>
            <person name="Marshall J."/>
            <person name="Elpidina E."/>
            <person name="Vinokurov K."/>
            <person name="Oppert C."/>
            <person name="Zou Z."/>
            <person name="Evans J."/>
            <person name="Lu Z."/>
            <person name="Zhao P."/>
            <person name="Sumathipala N."/>
            <person name="Altincicek B."/>
            <person name="Vilcinskas A."/>
            <person name="Williams M."/>
            <person name="Hultmark D."/>
            <person name="Hetru C."/>
            <person name="Jiang H."/>
            <person name="Grimmelikhuijzen C.J."/>
            <person name="Hauser F."/>
            <person name="Cazzamali G."/>
            <person name="Williamson M."/>
            <person name="Park Y."/>
            <person name="Li B."/>
            <person name="Tanaka Y."/>
            <person name="Predel R."/>
            <person name="Neupert S."/>
            <person name="Schachtner J."/>
            <person name="Verleyen P."/>
            <person name="Raible F."/>
            <person name="Bork P."/>
            <person name="Friedrich M."/>
            <person name="Walden K.K."/>
            <person name="Robertson H.M."/>
            <person name="Angeli S."/>
            <person name="Foret S."/>
            <person name="Bucher G."/>
            <person name="Schuetz S."/>
            <person name="Maleszka R."/>
            <person name="Wimmer E.A."/>
            <person name="Beeman R.W."/>
            <person name="Lorenzen M."/>
            <person name="Tomoyasu Y."/>
            <person name="Miller S.C."/>
            <person name="Grossmann D."/>
            <person name="Bucher G."/>
        </authorList>
    </citation>
    <scope>NUCLEOTIDE SEQUENCE [LARGE SCALE GENOMIC DNA]</scope>
    <source>
        <strain evidence="14 15">Georgia GA2</strain>
    </source>
</reference>
<dbReference type="AlphaFoldDB" id="D6WXM8"/>
<comment type="similarity">
    <text evidence="2 12">Belongs to the amiloride-sensitive sodium channel (TC 1.A.6) family.</text>
</comment>
<evidence type="ECO:0000256" key="4">
    <source>
        <dbReference type="ARBA" id="ARBA00022461"/>
    </source>
</evidence>
<dbReference type="PRINTS" id="PR01078">
    <property type="entry name" value="AMINACHANNEL"/>
</dbReference>
<evidence type="ECO:0000256" key="8">
    <source>
        <dbReference type="ARBA" id="ARBA00023065"/>
    </source>
</evidence>
<evidence type="ECO:0000256" key="5">
    <source>
        <dbReference type="ARBA" id="ARBA00022692"/>
    </source>
</evidence>
<keyword evidence="15" id="KW-1185">Reference proteome</keyword>
<evidence type="ECO:0000256" key="10">
    <source>
        <dbReference type="ARBA" id="ARBA00023201"/>
    </source>
</evidence>
<dbReference type="OrthoDB" id="6021021at2759"/>
<sequence>MGEIAPRVVTAKDKDFCHNLRKYFREFTEVTGIHGLRYVSEKRSRTEKVIWVIILLISLGGCIYMIYEVLDKYNKSPVVVSFATEDTPLYQIAFPAVTICPESKYSREKFNYSGVYSKLVEEESVTIDERRKFDYLSMLCDDSPDNVATTQNFGNEFYEIIHKMKLNQSELFPLCIFDNKFTECDRIFTPIFIDEGICYSFNIQGAHEIFRDHVYNFKDYYKVSNNSEKYFDPEFGYRPSAGVHTYPRRALRSGADSAFGIFFNYDTADTDFNCKNFLQGFRVLIHNSSNVPRVSEHYFRIPFDKVVVAAMEPVLVVTSQNVRGFRPEKRKCFMRNERFLKHFLYYSQPNCMLECLTNYTLAKCGCVQFYMPRDNSTLICGPNSEQCTENAESEMQIKDLEYRISGRSLCDCKPTCTNMKYNVETSHSDFYFKEYFKVHNEFNLGDGGHWSVLQLYFKDEQFMTMERNELYGISDLISNLGGLLGLFTGFSLVTMAEIIYFCSLRVVYNRRLYGLWSGPN</sequence>
<gene>
    <name evidence="14" type="primary">AUGUSTUS-3.0.2_05542</name>
    <name evidence="14" type="ORF">TcasGA2_TC005542</name>
</gene>
<keyword evidence="9 13" id="KW-0472">Membrane</keyword>
<evidence type="ECO:0000256" key="11">
    <source>
        <dbReference type="ARBA" id="ARBA00023303"/>
    </source>
</evidence>
<evidence type="ECO:0000256" key="3">
    <source>
        <dbReference type="ARBA" id="ARBA00022448"/>
    </source>
</evidence>
<keyword evidence="7" id="KW-0915">Sodium</keyword>
<keyword evidence="4 12" id="KW-0894">Sodium channel</keyword>
<dbReference type="PhylomeDB" id="D6WXM8"/>
<dbReference type="GO" id="GO:0005886">
    <property type="term" value="C:plasma membrane"/>
    <property type="evidence" value="ECO:0000318"/>
    <property type="project" value="GO_Central"/>
</dbReference>
<evidence type="ECO:0000256" key="7">
    <source>
        <dbReference type="ARBA" id="ARBA00023053"/>
    </source>
</evidence>
<dbReference type="KEGG" id="tca:661170"/>
<evidence type="ECO:0000256" key="2">
    <source>
        <dbReference type="ARBA" id="ARBA00007193"/>
    </source>
</evidence>
<dbReference type="Pfam" id="PF00858">
    <property type="entry name" value="ASC"/>
    <property type="match status" value="1"/>
</dbReference>
<evidence type="ECO:0000256" key="13">
    <source>
        <dbReference type="SAM" id="Phobius"/>
    </source>
</evidence>